<feature type="transmembrane region" description="Helical" evidence="1">
    <location>
        <begin position="511"/>
        <end position="531"/>
    </location>
</feature>
<dbReference type="Proteomes" id="UP000597877">
    <property type="component" value="Unassembled WGS sequence"/>
</dbReference>
<feature type="transmembrane region" description="Helical" evidence="1">
    <location>
        <begin position="198"/>
        <end position="217"/>
    </location>
</feature>
<feature type="transmembrane region" description="Helical" evidence="1">
    <location>
        <begin position="419"/>
        <end position="441"/>
    </location>
</feature>
<dbReference type="RefSeq" id="WP_118589760.1">
    <property type="nucleotide sequence ID" value="NZ_JACOOZ010000008.1"/>
</dbReference>
<evidence type="ECO:0008006" key="4">
    <source>
        <dbReference type="Google" id="ProtNLM"/>
    </source>
</evidence>
<gene>
    <name evidence="2" type="ORF">H8S00_10805</name>
</gene>
<accession>A0ABR7F6S2</accession>
<evidence type="ECO:0000256" key="1">
    <source>
        <dbReference type="SAM" id="Phobius"/>
    </source>
</evidence>
<feature type="transmembrane region" description="Helical" evidence="1">
    <location>
        <begin position="597"/>
        <end position="621"/>
    </location>
</feature>
<feature type="transmembrane region" description="Helical" evidence="1">
    <location>
        <begin position="233"/>
        <end position="253"/>
    </location>
</feature>
<feature type="transmembrane region" description="Helical" evidence="1">
    <location>
        <begin position="392"/>
        <end position="412"/>
    </location>
</feature>
<evidence type="ECO:0000313" key="3">
    <source>
        <dbReference type="Proteomes" id="UP000597877"/>
    </source>
</evidence>
<feature type="transmembrane region" description="Helical" evidence="1">
    <location>
        <begin position="364"/>
        <end position="386"/>
    </location>
</feature>
<keyword evidence="3" id="KW-1185">Reference proteome</keyword>
<sequence>MQYLMFVVGIVVPIILLTLFFKKKIYLSYNKYICSAIIAVLIALVLEVFTFNFNSFENTRSDKMTVSADIKTSEVKSDGYLSPELYGSITKSASTEKNIYTLEMQGVDAKVNNIDVIPDSNDRAIECKVYYSDEAVNKYTESGDESVIVPSMKSTGHMHPHFAGKCRNLKIELKTDLNSEINSIQVKLNYPAKFSFDIFRVLLVAAICFMGFVIYFTRGKGCLQFNRNSNRQFAAIMGLVVVEIVFTVFLSIAGNLQFNENGKIQSINFQDTQDPYQELTLAITKGKVDLNSLNPETEIQEMRDIKELQKLQNPYDCSQRDGLTYKWDRAFYNGKYYCYFGIVPALVFYLPYYLVTGHMLKTKILALLLVVIIEMLMAALVYAIASQYKKRLNLWVVMAAILGFTNVSMVLFCINGSKFYEIAAASALACALAGLNFIVRAFDNKKMTVGSLCAGAAFMALSVGCRPNFILVSFVAACLMLNGLAKKGGYVASGNNKIKTYLSCVFSKSNITAILAIIVPYVVVGLGLMYYNYIRFDSPFEFGAKYQLTVFDTGYYGMTDFGKIPLMIARALLIPPTISATFPYVNAVSESSNYLGYYYGMSYMGVLAQPIMWTVILLGWSMKRGIKDMGHKAFVMLSVIVGILMCYVTTAMGGTSLRYSVDFAWLFFIPVIYIVFDMYDRGRNRKITKYILVLVGILTVATVMINVLLCISPTWSSISRKVPEIFYRIEEMVVFWK</sequence>
<comment type="caution">
    <text evidence="2">The sequence shown here is derived from an EMBL/GenBank/DDBJ whole genome shotgun (WGS) entry which is preliminary data.</text>
</comment>
<keyword evidence="1" id="KW-1133">Transmembrane helix</keyword>
<feature type="transmembrane region" description="Helical" evidence="1">
    <location>
        <begin position="469"/>
        <end position="485"/>
    </location>
</feature>
<keyword evidence="1" id="KW-0472">Membrane</keyword>
<evidence type="ECO:0000313" key="2">
    <source>
        <dbReference type="EMBL" id="MBC5668460.1"/>
    </source>
</evidence>
<feature type="transmembrane region" description="Helical" evidence="1">
    <location>
        <begin position="659"/>
        <end position="679"/>
    </location>
</feature>
<organism evidence="2 3">
    <name type="scientific">Eubacterium segne</name>
    <dbReference type="NCBI Taxonomy" id="2763045"/>
    <lineage>
        <taxon>Bacteria</taxon>
        <taxon>Bacillati</taxon>
        <taxon>Bacillota</taxon>
        <taxon>Clostridia</taxon>
        <taxon>Eubacteriales</taxon>
        <taxon>Eubacteriaceae</taxon>
        <taxon>Eubacterium</taxon>
    </lineage>
</organism>
<dbReference type="EMBL" id="JACOOZ010000008">
    <property type="protein sequence ID" value="MBC5668460.1"/>
    <property type="molecule type" value="Genomic_DNA"/>
</dbReference>
<feature type="transmembrane region" description="Helical" evidence="1">
    <location>
        <begin position="691"/>
        <end position="715"/>
    </location>
</feature>
<proteinExistence type="predicted"/>
<feature type="transmembrane region" description="Helical" evidence="1">
    <location>
        <begin position="33"/>
        <end position="53"/>
    </location>
</feature>
<keyword evidence="1" id="KW-0812">Transmembrane</keyword>
<feature type="transmembrane region" description="Helical" evidence="1">
    <location>
        <begin position="567"/>
        <end position="585"/>
    </location>
</feature>
<reference evidence="2 3" key="1">
    <citation type="submission" date="2020-08" db="EMBL/GenBank/DDBJ databases">
        <title>Genome public.</title>
        <authorList>
            <person name="Liu C."/>
            <person name="Sun Q."/>
        </authorList>
    </citation>
    <scope>NUCLEOTIDE SEQUENCE [LARGE SCALE GENOMIC DNA]</scope>
    <source>
        <strain evidence="2 3">BX4</strain>
    </source>
</reference>
<feature type="transmembrane region" description="Helical" evidence="1">
    <location>
        <begin position="6"/>
        <end position="21"/>
    </location>
</feature>
<name>A0ABR7F6S2_9FIRM</name>
<feature type="transmembrane region" description="Helical" evidence="1">
    <location>
        <begin position="633"/>
        <end position="653"/>
    </location>
</feature>
<protein>
    <recommendedName>
        <fullName evidence="4">DUF2142 domain-containing protein</fullName>
    </recommendedName>
</protein>
<feature type="transmembrane region" description="Helical" evidence="1">
    <location>
        <begin position="336"/>
        <end position="355"/>
    </location>
</feature>